<evidence type="ECO:0000256" key="2">
    <source>
        <dbReference type="ARBA" id="ARBA00000937"/>
    </source>
</evidence>
<proteinExistence type="inferred from homology"/>
<comment type="similarity">
    <text evidence="5 14 15">Belongs to the NDK family.</text>
</comment>
<keyword evidence="9 16" id="KW-0418">Kinase</keyword>
<reference evidence="18 19" key="1">
    <citation type="journal article" date="2018" name="Nat. Ecol. Evol.">
        <title>Shark genomes provide insights into elasmobranch evolution and the origin of vertebrates.</title>
        <authorList>
            <person name="Hara Y"/>
            <person name="Yamaguchi K"/>
            <person name="Onimaru K"/>
            <person name="Kadota M"/>
            <person name="Koyanagi M"/>
            <person name="Keeley SD"/>
            <person name="Tatsumi K"/>
            <person name="Tanaka K"/>
            <person name="Motone F"/>
            <person name="Kageyama Y"/>
            <person name="Nozu R"/>
            <person name="Adachi N"/>
            <person name="Nishimura O"/>
            <person name="Nakagawa R"/>
            <person name="Tanegashima C"/>
            <person name="Kiyatake I"/>
            <person name="Matsumoto R"/>
            <person name="Murakumo K"/>
            <person name="Nishida K"/>
            <person name="Terakita A"/>
            <person name="Kuratani S"/>
            <person name="Sato K"/>
            <person name="Hyodo S Kuraku.S."/>
        </authorList>
    </citation>
    <scope>NUCLEOTIDE SEQUENCE [LARGE SCALE GENOMIC DNA]</scope>
</reference>
<evidence type="ECO:0000256" key="9">
    <source>
        <dbReference type="ARBA" id="ARBA00022777"/>
    </source>
</evidence>
<keyword evidence="11" id="KW-0460">Magnesium</keyword>
<dbReference type="OMA" id="LLNWECC"/>
<keyword evidence="12" id="KW-0546">Nucleotide metabolism</keyword>
<dbReference type="InterPro" id="IPR001564">
    <property type="entry name" value="Nucleoside_diP_kinase"/>
</dbReference>
<keyword evidence="7" id="KW-0479">Metal-binding</keyword>
<protein>
    <recommendedName>
        <fullName evidence="16">Nucleoside diphosphate kinase</fullName>
        <ecNumber evidence="16">2.7.4.6</ecNumber>
    </recommendedName>
</protein>
<evidence type="ECO:0000256" key="15">
    <source>
        <dbReference type="RuleBase" id="RU004011"/>
    </source>
</evidence>
<keyword evidence="19" id="KW-1185">Reference proteome</keyword>
<feature type="binding site" evidence="14">
    <location>
        <position position="146"/>
    </location>
    <ligand>
        <name>ATP</name>
        <dbReference type="ChEBI" id="CHEBI:30616"/>
    </ligand>
</feature>
<keyword evidence="8 16" id="KW-0547">Nucleotide-binding</keyword>
<dbReference type="GO" id="GO:0006228">
    <property type="term" value="P:UTP biosynthetic process"/>
    <property type="evidence" value="ECO:0007669"/>
    <property type="project" value="InterPro"/>
</dbReference>
<keyword evidence="6 16" id="KW-0808">Transferase</keyword>
<dbReference type="NCBIfam" id="NF001908">
    <property type="entry name" value="PRK00668.1"/>
    <property type="match status" value="1"/>
</dbReference>
<comment type="catalytic activity">
    <reaction evidence="2">
        <text>a ribonucleoside 5'-diphosphate + ATP = a ribonucleoside 5'-triphosphate + ADP</text>
        <dbReference type="Rhea" id="RHEA:18113"/>
        <dbReference type="ChEBI" id="CHEBI:30616"/>
        <dbReference type="ChEBI" id="CHEBI:57930"/>
        <dbReference type="ChEBI" id="CHEBI:61557"/>
        <dbReference type="ChEBI" id="CHEBI:456216"/>
        <dbReference type="EC" id="2.7.4.6"/>
    </reaction>
</comment>
<evidence type="ECO:0000256" key="1">
    <source>
        <dbReference type="ARBA" id="ARBA00000082"/>
    </source>
</evidence>
<evidence type="ECO:0000313" key="19">
    <source>
        <dbReference type="Proteomes" id="UP000288216"/>
    </source>
</evidence>
<feature type="binding site" evidence="14">
    <location>
        <position position="135"/>
    </location>
    <ligand>
        <name>ATP</name>
        <dbReference type="ChEBI" id="CHEBI:30616"/>
    </ligand>
</feature>
<feature type="binding site" evidence="14">
    <location>
        <position position="101"/>
    </location>
    <ligand>
        <name>ATP</name>
        <dbReference type="ChEBI" id="CHEBI:30616"/>
    </ligand>
</feature>
<evidence type="ECO:0000256" key="8">
    <source>
        <dbReference type="ARBA" id="ARBA00022741"/>
    </source>
</evidence>
<evidence type="ECO:0000256" key="16">
    <source>
        <dbReference type="RuleBase" id="RU004013"/>
    </source>
</evidence>
<comment type="caution">
    <text evidence="18">The sequence shown here is derived from an EMBL/GenBank/DDBJ whole genome shotgun (WGS) entry which is preliminary data.</text>
</comment>
<evidence type="ECO:0000256" key="14">
    <source>
        <dbReference type="PROSITE-ProRule" id="PRU00706"/>
    </source>
</evidence>
<sequence length="194" mass="21502">MLLRGLSRWLSLGIVRGFTPPPGTHRPAWAASGFRLHSAGIAGIREQTLVAVKPDGVQRQLVGEIIQRFEKRGFQLVGLKLVQPSRDVLSEHYHDLQKKPFYSALIQYMSSGPIVVMVWEGCDVVSVSRMMVGDTNPAAARPGTVRGDLCVHISRNAIHASDSVAVAKKEISLWFHGSELVEWESCTRKNNYNV</sequence>
<organism evidence="18 19">
    <name type="scientific">Scyliorhinus torazame</name>
    <name type="common">Cloudy catshark</name>
    <name type="synonym">Catulus torazame</name>
    <dbReference type="NCBI Taxonomy" id="75743"/>
    <lineage>
        <taxon>Eukaryota</taxon>
        <taxon>Metazoa</taxon>
        <taxon>Chordata</taxon>
        <taxon>Craniata</taxon>
        <taxon>Vertebrata</taxon>
        <taxon>Chondrichthyes</taxon>
        <taxon>Elasmobranchii</taxon>
        <taxon>Galeomorphii</taxon>
        <taxon>Galeoidea</taxon>
        <taxon>Carcharhiniformes</taxon>
        <taxon>Scyliorhinidae</taxon>
        <taxon>Scyliorhinus</taxon>
    </lineage>
</organism>
<dbReference type="GO" id="GO:0005524">
    <property type="term" value="F:ATP binding"/>
    <property type="evidence" value="ECO:0007669"/>
    <property type="project" value="UniProtKB-KW"/>
</dbReference>
<evidence type="ECO:0000256" key="12">
    <source>
        <dbReference type="ARBA" id="ARBA00023080"/>
    </source>
</evidence>
<dbReference type="AlphaFoldDB" id="A0A401PEC1"/>
<feature type="binding site" evidence="14">
    <location>
        <position position="129"/>
    </location>
    <ligand>
        <name>ATP</name>
        <dbReference type="ChEBI" id="CHEBI:30616"/>
    </ligand>
</feature>
<comment type="subcellular location">
    <subcellularLocation>
        <location evidence="13">Mitochondrion intermembrane space</location>
        <topology evidence="13">Peripheral membrane protein</topology>
    </subcellularLocation>
    <subcellularLocation>
        <location evidence="4">Mitochondrion matrix</location>
    </subcellularLocation>
</comment>
<dbReference type="PROSITE" id="PS51374">
    <property type="entry name" value="NDPK_LIKE"/>
    <property type="match status" value="1"/>
</dbReference>
<dbReference type="PANTHER" id="PTHR11349">
    <property type="entry name" value="NUCLEOSIDE DIPHOSPHATE KINASE"/>
    <property type="match status" value="1"/>
</dbReference>
<dbReference type="FunFam" id="3.30.70.141:FF:000017">
    <property type="entry name" value="Nucleoside diphosphate kinase"/>
    <property type="match status" value="1"/>
</dbReference>
<dbReference type="Gene3D" id="3.30.70.141">
    <property type="entry name" value="Nucleoside diphosphate kinase-like domain"/>
    <property type="match status" value="1"/>
</dbReference>
<dbReference type="GO" id="GO:0004550">
    <property type="term" value="F:nucleoside diphosphate kinase activity"/>
    <property type="evidence" value="ECO:0007669"/>
    <property type="project" value="UniProtKB-EC"/>
</dbReference>
<comment type="catalytic activity">
    <reaction evidence="1 16">
        <text>a 2'-deoxyribonucleoside 5'-diphosphate + ATP = a 2'-deoxyribonucleoside 5'-triphosphate + ADP</text>
        <dbReference type="Rhea" id="RHEA:44640"/>
        <dbReference type="ChEBI" id="CHEBI:30616"/>
        <dbReference type="ChEBI" id="CHEBI:61560"/>
        <dbReference type="ChEBI" id="CHEBI:73316"/>
        <dbReference type="ChEBI" id="CHEBI:456216"/>
        <dbReference type="EC" id="2.7.4.6"/>
    </reaction>
</comment>
<gene>
    <name evidence="18" type="ORF">scyTo_0001602</name>
</gene>
<dbReference type="SUPFAM" id="SSF54919">
    <property type="entry name" value="Nucleoside diphosphate kinase, NDK"/>
    <property type="match status" value="1"/>
</dbReference>
<feature type="binding site" evidence="14">
    <location>
        <position position="156"/>
    </location>
    <ligand>
        <name>ATP</name>
        <dbReference type="ChEBI" id="CHEBI:30616"/>
    </ligand>
</feature>
<dbReference type="InterPro" id="IPR023005">
    <property type="entry name" value="Nucleoside_diP_kinase_AS"/>
</dbReference>
<evidence type="ECO:0000256" key="7">
    <source>
        <dbReference type="ARBA" id="ARBA00022723"/>
    </source>
</evidence>
<dbReference type="CDD" id="cd04413">
    <property type="entry name" value="NDPk_I"/>
    <property type="match status" value="1"/>
</dbReference>
<feature type="binding site" evidence="14">
    <location>
        <position position="53"/>
    </location>
    <ligand>
        <name>ATP</name>
        <dbReference type="ChEBI" id="CHEBI:30616"/>
    </ligand>
</feature>
<dbReference type="PROSITE" id="PS00469">
    <property type="entry name" value="NDPK"/>
    <property type="match status" value="1"/>
</dbReference>
<evidence type="ECO:0000256" key="10">
    <source>
        <dbReference type="ARBA" id="ARBA00022840"/>
    </source>
</evidence>
<dbReference type="SMART" id="SM00562">
    <property type="entry name" value="NDK"/>
    <property type="match status" value="1"/>
</dbReference>
<dbReference type="Proteomes" id="UP000288216">
    <property type="component" value="Unassembled WGS sequence"/>
</dbReference>
<evidence type="ECO:0000256" key="6">
    <source>
        <dbReference type="ARBA" id="ARBA00022679"/>
    </source>
</evidence>
<dbReference type="GO" id="GO:0005759">
    <property type="term" value="C:mitochondrial matrix"/>
    <property type="evidence" value="ECO:0007669"/>
    <property type="project" value="UniProtKB-SubCell"/>
</dbReference>
<dbReference type="PRINTS" id="PR01243">
    <property type="entry name" value="NUCDPKINASE"/>
</dbReference>
<evidence type="ECO:0000256" key="5">
    <source>
        <dbReference type="ARBA" id="ARBA00008142"/>
    </source>
</evidence>
<evidence type="ECO:0000259" key="17">
    <source>
        <dbReference type="SMART" id="SM00562"/>
    </source>
</evidence>
<dbReference type="Pfam" id="PF00334">
    <property type="entry name" value="NDK"/>
    <property type="match status" value="1"/>
</dbReference>
<evidence type="ECO:0000256" key="4">
    <source>
        <dbReference type="ARBA" id="ARBA00004305"/>
    </source>
</evidence>
<comment type="cofactor">
    <cofactor evidence="3">
        <name>Mg(2+)</name>
        <dbReference type="ChEBI" id="CHEBI:18420"/>
    </cofactor>
</comment>
<dbReference type="GO" id="GO:0006241">
    <property type="term" value="P:CTP biosynthetic process"/>
    <property type="evidence" value="ECO:0007669"/>
    <property type="project" value="InterPro"/>
</dbReference>
<evidence type="ECO:0000256" key="13">
    <source>
        <dbReference type="ARBA" id="ARBA00060410"/>
    </source>
</evidence>
<evidence type="ECO:0000256" key="3">
    <source>
        <dbReference type="ARBA" id="ARBA00001946"/>
    </source>
</evidence>
<dbReference type="GO" id="GO:0006183">
    <property type="term" value="P:GTP biosynthetic process"/>
    <property type="evidence" value="ECO:0007669"/>
    <property type="project" value="InterPro"/>
</dbReference>
<feature type="domain" description="Nucleoside diphosphate kinase-like" evidence="17">
    <location>
        <begin position="45"/>
        <end position="182"/>
    </location>
</feature>
<dbReference type="OrthoDB" id="2162449at2759"/>
<keyword evidence="10 16" id="KW-0067">ATP-binding</keyword>
<dbReference type="GO" id="GO:0005758">
    <property type="term" value="C:mitochondrial intermembrane space"/>
    <property type="evidence" value="ECO:0007669"/>
    <property type="project" value="UniProtKB-SubCell"/>
</dbReference>
<dbReference type="HAMAP" id="MF_00451">
    <property type="entry name" value="NDP_kinase"/>
    <property type="match status" value="1"/>
</dbReference>
<feature type="active site" description="Pros-phosphohistidine intermediate" evidence="14">
    <location>
        <position position="159"/>
    </location>
</feature>
<dbReference type="GO" id="GO:0046872">
    <property type="term" value="F:metal ion binding"/>
    <property type="evidence" value="ECO:0007669"/>
    <property type="project" value="UniProtKB-KW"/>
</dbReference>
<dbReference type="EC" id="2.7.4.6" evidence="16"/>
<dbReference type="STRING" id="75743.A0A401PEC1"/>
<evidence type="ECO:0000256" key="11">
    <source>
        <dbReference type="ARBA" id="ARBA00022842"/>
    </source>
</evidence>
<evidence type="ECO:0000313" key="18">
    <source>
        <dbReference type="EMBL" id="GCB71510.1"/>
    </source>
</evidence>
<dbReference type="EMBL" id="BFAA01000366">
    <property type="protein sequence ID" value="GCB71510.1"/>
    <property type="molecule type" value="Genomic_DNA"/>
</dbReference>
<name>A0A401PEC1_SCYTO</name>
<dbReference type="InterPro" id="IPR034907">
    <property type="entry name" value="NDK-like_dom"/>
</dbReference>
<dbReference type="InterPro" id="IPR036850">
    <property type="entry name" value="NDK-like_dom_sf"/>
</dbReference>
<accession>A0A401PEC1</accession>